<dbReference type="GO" id="GO:0061599">
    <property type="term" value="F:molybdopterin molybdotransferase activity"/>
    <property type="evidence" value="ECO:0007669"/>
    <property type="project" value="UniProtKB-UniRule"/>
</dbReference>
<dbReference type="GO" id="GO:0006777">
    <property type="term" value="P:Mo-molybdopterin cofactor biosynthetic process"/>
    <property type="evidence" value="ECO:0007669"/>
    <property type="project" value="UniProtKB-UniRule"/>
</dbReference>
<dbReference type="Gene3D" id="3.90.105.10">
    <property type="entry name" value="Molybdopterin biosynthesis moea protein, domain 2"/>
    <property type="match status" value="1"/>
</dbReference>
<dbReference type="SUPFAM" id="SSF63882">
    <property type="entry name" value="MoeA N-terminal region -like"/>
    <property type="match status" value="1"/>
</dbReference>
<reference evidence="3 4" key="1">
    <citation type="submission" date="2020-04" db="EMBL/GenBank/DDBJ databases">
        <title>Enterovirga sp. isolate from soil.</title>
        <authorList>
            <person name="Chea S."/>
            <person name="Kim D.-U."/>
        </authorList>
    </citation>
    <scope>NUCLEOTIDE SEQUENCE [LARGE SCALE GENOMIC DNA]</scope>
    <source>
        <strain evidence="3 4">DB1703</strain>
    </source>
</reference>
<feature type="domain" description="MoeA N-terminal and linker" evidence="2">
    <location>
        <begin position="26"/>
        <end position="165"/>
    </location>
</feature>
<keyword evidence="1" id="KW-0479">Metal-binding</keyword>
<dbReference type="InterPro" id="IPR036135">
    <property type="entry name" value="MoeA_linker/N_sf"/>
</dbReference>
<evidence type="ECO:0000259" key="2">
    <source>
        <dbReference type="Pfam" id="PF03453"/>
    </source>
</evidence>
<dbReference type="Proteomes" id="UP000564885">
    <property type="component" value="Unassembled WGS sequence"/>
</dbReference>
<protein>
    <recommendedName>
        <fullName evidence="1">Molybdopterin molybdenumtransferase</fullName>
        <ecNumber evidence="1">2.10.1.1</ecNumber>
    </recommendedName>
</protein>
<dbReference type="EMBL" id="JABEPP010000002">
    <property type="protein sequence ID" value="NNM72223.1"/>
    <property type="molecule type" value="Genomic_DNA"/>
</dbReference>
<keyword evidence="1" id="KW-0501">Molybdenum cofactor biosynthesis</keyword>
<dbReference type="Gene3D" id="2.170.190.11">
    <property type="entry name" value="Molybdopterin biosynthesis moea protein, domain 3"/>
    <property type="match status" value="1"/>
</dbReference>
<organism evidence="3 4">
    <name type="scientific">Enterovirga aerilata</name>
    <dbReference type="NCBI Taxonomy" id="2730920"/>
    <lineage>
        <taxon>Bacteria</taxon>
        <taxon>Pseudomonadati</taxon>
        <taxon>Pseudomonadota</taxon>
        <taxon>Alphaproteobacteria</taxon>
        <taxon>Hyphomicrobiales</taxon>
        <taxon>Methylobacteriaceae</taxon>
        <taxon>Enterovirga</taxon>
    </lineage>
</organism>
<comment type="caution">
    <text evidence="3">The sequence shown here is derived from an EMBL/GenBank/DDBJ whole genome shotgun (WGS) entry which is preliminary data.</text>
</comment>
<evidence type="ECO:0000313" key="3">
    <source>
        <dbReference type="EMBL" id="NNM72223.1"/>
    </source>
</evidence>
<keyword evidence="1" id="KW-0500">Molybdenum</keyword>
<name>A0A849IEB7_9HYPH</name>
<dbReference type="GO" id="GO:0046872">
    <property type="term" value="F:metal ion binding"/>
    <property type="evidence" value="ECO:0007669"/>
    <property type="project" value="UniProtKB-UniRule"/>
</dbReference>
<keyword evidence="4" id="KW-1185">Reference proteome</keyword>
<comment type="pathway">
    <text evidence="1">Cofactor biosynthesis; molybdopterin biosynthesis.</text>
</comment>
<dbReference type="PANTHER" id="PTHR10192:SF5">
    <property type="entry name" value="GEPHYRIN"/>
    <property type="match status" value="1"/>
</dbReference>
<sequence length="362" mass="36277">MTALVLGRPFPASPGLLVPAARVLAELTRDLAPVAVRRLPLGEAEGGVLAAALVAPSPVPPRAVALRRGYAVAAADTTGAGPYSPLPLASVPTLVGPGDVLPSGADAVLPEDAVSIAAGLVEVQESVAPGFWARRRGEDAAAGTVLREAGLALRPVDVAVAGAAGLQEALIRRPKVLVAGRGDAAGLVAALAREAGAEVRLAPKIGPGESAGYDLAIVIEAVEEQAKALPEAGGRLVAARLALWPGEDGAALVEGTCPVLLAQPRLADALGVFLGLGLPVLRQLAGAKPGLVERGPLARKVASSVGIAELVLLRRAPGGLEPLATGDPPLAAIAAAEAWLIVPPESEGFAAGETIEAERFRP</sequence>
<gene>
    <name evidence="3" type="ORF">HJG44_07415</name>
</gene>
<proteinExistence type="inferred from homology"/>
<dbReference type="RefSeq" id="WP_171217715.1">
    <property type="nucleotide sequence ID" value="NZ_JABEPP010000002.1"/>
</dbReference>
<dbReference type="InterPro" id="IPR036425">
    <property type="entry name" value="MoaB/Mog-like_dom_sf"/>
</dbReference>
<comment type="cofactor">
    <cofactor evidence="1">
        <name>Mg(2+)</name>
        <dbReference type="ChEBI" id="CHEBI:18420"/>
    </cofactor>
</comment>
<evidence type="ECO:0000256" key="1">
    <source>
        <dbReference type="RuleBase" id="RU365090"/>
    </source>
</evidence>
<accession>A0A849IEB7</accession>
<comment type="function">
    <text evidence="1">Catalyzes the insertion of molybdate into adenylated molybdopterin with the concomitant release of AMP.</text>
</comment>
<dbReference type="EC" id="2.10.1.1" evidence="1"/>
<comment type="catalytic activity">
    <reaction evidence="1">
        <text>adenylyl-molybdopterin + molybdate = Mo-molybdopterin + AMP + H(+)</text>
        <dbReference type="Rhea" id="RHEA:35047"/>
        <dbReference type="ChEBI" id="CHEBI:15378"/>
        <dbReference type="ChEBI" id="CHEBI:36264"/>
        <dbReference type="ChEBI" id="CHEBI:62727"/>
        <dbReference type="ChEBI" id="CHEBI:71302"/>
        <dbReference type="ChEBI" id="CHEBI:456215"/>
    </reaction>
</comment>
<dbReference type="InterPro" id="IPR005110">
    <property type="entry name" value="MoeA_linker/N"/>
</dbReference>
<keyword evidence="1" id="KW-0460">Magnesium</keyword>
<dbReference type="Gene3D" id="3.40.980.10">
    <property type="entry name" value="MoaB/Mog-like domain"/>
    <property type="match status" value="1"/>
</dbReference>
<dbReference type="AlphaFoldDB" id="A0A849IEB7"/>
<dbReference type="SUPFAM" id="SSF63867">
    <property type="entry name" value="MoeA C-terminal domain-like"/>
    <property type="match status" value="1"/>
</dbReference>
<dbReference type="PANTHER" id="PTHR10192">
    <property type="entry name" value="MOLYBDOPTERIN BIOSYNTHESIS PROTEIN"/>
    <property type="match status" value="1"/>
</dbReference>
<dbReference type="InterPro" id="IPR036688">
    <property type="entry name" value="MoeA_C_domain_IV_sf"/>
</dbReference>
<dbReference type="Gene3D" id="2.40.340.10">
    <property type="entry name" value="MoeA, C-terminal, domain IV"/>
    <property type="match status" value="1"/>
</dbReference>
<dbReference type="GO" id="GO:0005829">
    <property type="term" value="C:cytosol"/>
    <property type="evidence" value="ECO:0007669"/>
    <property type="project" value="TreeGrafter"/>
</dbReference>
<comment type="similarity">
    <text evidence="1">Belongs to the MoeA family.</text>
</comment>
<dbReference type="UniPathway" id="UPA00344"/>
<keyword evidence="1" id="KW-0808">Transferase</keyword>
<dbReference type="InterPro" id="IPR038987">
    <property type="entry name" value="MoeA-like"/>
</dbReference>
<dbReference type="Pfam" id="PF03453">
    <property type="entry name" value="MoeA_N"/>
    <property type="match status" value="1"/>
</dbReference>
<evidence type="ECO:0000313" key="4">
    <source>
        <dbReference type="Proteomes" id="UP000564885"/>
    </source>
</evidence>